<dbReference type="Pfam" id="PF23559">
    <property type="entry name" value="WHD_DRP"/>
    <property type="match status" value="1"/>
</dbReference>
<name>A0AAQ3U3P8_PASNO</name>
<dbReference type="InterPro" id="IPR032675">
    <property type="entry name" value="LRR_dom_sf"/>
</dbReference>
<evidence type="ECO:0000313" key="7">
    <source>
        <dbReference type="EMBL" id="WVZ83347.1"/>
    </source>
</evidence>
<accession>A0AAQ3U3P8</accession>
<dbReference type="InterPro" id="IPR044974">
    <property type="entry name" value="Disease_R_plants"/>
</dbReference>
<organism evidence="7 8">
    <name type="scientific">Paspalum notatum var. saurae</name>
    <dbReference type="NCBI Taxonomy" id="547442"/>
    <lineage>
        <taxon>Eukaryota</taxon>
        <taxon>Viridiplantae</taxon>
        <taxon>Streptophyta</taxon>
        <taxon>Embryophyta</taxon>
        <taxon>Tracheophyta</taxon>
        <taxon>Spermatophyta</taxon>
        <taxon>Magnoliopsida</taxon>
        <taxon>Liliopsida</taxon>
        <taxon>Poales</taxon>
        <taxon>Poaceae</taxon>
        <taxon>PACMAD clade</taxon>
        <taxon>Panicoideae</taxon>
        <taxon>Andropogonodae</taxon>
        <taxon>Paspaleae</taxon>
        <taxon>Paspalinae</taxon>
        <taxon>Paspalum</taxon>
    </lineage>
</organism>
<dbReference type="Pfam" id="PF00931">
    <property type="entry name" value="NB-ARC"/>
    <property type="match status" value="1"/>
</dbReference>
<evidence type="ECO:0000259" key="4">
    <source>
        <dbReference type="Pfam" id="PF00931"/>
    </source>
</evidence>
<keyword evidence="8" id="KW-1185">Reference proteome</keyword>
<feature type="region of interest" description="Disordered" evidence="3">
    <location>
        <begin position="143"/>
        <end position="174"/>
    </location>
</feature>
<evidence type="ECO:0000256" key="1">
    <source>
        <dbReference type="ARBA" id="ARBA00022737"/>
    </source>
</evidence>
<evidence type="ECO:0000256" key="3">
    <source>
        <dbReference type="SAM" id="MobiDB-lite"/>
    </source>
</evidence>
<evidence type="ECO:0000313" key="8">
    <source>
        <dbReference type="Proteomes" id="UP001341281"/>
    </source>
</evidence>
<evidence type="ECO:0000259" key="5">
    <source>
        <dbReference type="Pfam" id="PF23559"/>
    </source>
</evidence>
<dbReference type="Proteomes" id="UP001341281">
    <property type="component" value="Chromosome 07"/>
</dbReference>
<dbReference type="GO" id="GO:0043531">
    <property type="term" value="F:ADP binding"/>
    <property type="evidence" value="ECO:0007669"/>
    <property type="project" value="InterPro"/>
</dbReference>
<dbReference type="InterPro" id="IPR058922">
    <property type="entry name" value="WHD_DRP"/>
</dbReference>
<dbReference type="Gene3D" id="1.10.10.10">
    <property type="entry name" value="Winged helix-like DNA-binding domain superfamily/Winged helix DNA-binding domain"/>
    <property type="match status" value="1"/>
</dbReference>
<dbReference type="Gene3D" id="3.40.50.300">
    <property type="entry name" value="P-loop containing nucleotide triphosphate hydrolases"/>
    <property type="match status" value="1"/>
</dbReference>
<dbReference type="PRINTS" id="PR00364">
    <property type="entry name" value="DISEASERSIST"/>
</dbReference>
<proteinExistence type="predicted"/>
<keyword evidence="1" id="KW-0677">Repeat</keyword>
<dbReference type="EMBL" id="CP144751">
    <property type="protein sequence ID" value="WVZ83347.1"/>
    <property type="molecule type" value="Genomic_DNA"/>
</dbReference>
<dbReference type="SUPFAM" id="SSF52540">
    <property type="entry name" value="P-loop containing nucleoside triphosphate hydrolases"/>
    <property type="match status" value="1"/>
</dbReference>
<dbReference type="Gene3D" id="1.20.5.4130">
    <property type="match status" value="1"/>
</dbReference>
<evidence type="ECO:0000256" key="2">
    <source>
        <dbReference type="ARBA" id="ARBA00022821"/>
    </source>
</evidence>
<dbReference type="AlphaFoldDB" id="A0AAQ3U3P8"/>
<dbReference type="GO" id="GO:0098542">
    <property type="term" value="P:defense response to other organism"/>
    <property type="evidence" value="ECO:0007669"/>
    <property type="project" value="TreeGrafter"/>
</dbReference>
<feature type="region of interest" description="Disordered" evidence="3">
    <location>
        <begin position="1032"/>
        <end position="1090"/>
    </location>
</feature>
<feature type="domain" description="NB-ARC" evidence="4">
    <location>
        <begin position="195"/>
        <end position="337"/>
    </location>
</feature>
<dbReference type="PANTHER" id="PTHR23155">
    <property type="entry name" value="DISEASE RESISTANCE PROTEIN RP"/>
    <property type="match status" value="1"/>
</dbReference>
<dbReference type="InterPro" id="IPR055414">
    <property type="entry name" value="LRR_R13L4/SHOC2-like"/>
</dbReference>
<keyword evidence="2" id="KW-0611">Plant defense</keyword>
<sequence>MVLPLEQAAAAAFLNNVMGKLFQALGLLDTFKMLRDLEPQSESLLQDLRMLAAAVDDELTGSRGARRSAVARAYSSEMRALTHDVEDCVERFVHRVTAGGGPEGAAPRSRLRRAARTVGMLRTCYRFAAEIRSLKKRVQEASARVLKPPEGDAGQPSRSRPAPARRAADHAARRPVGIERPMEELLALLDLDQPQPPAQPRVIAIVGFGGVGKTTLARAVFDAGTVADAFPCRAWVAVRSPEDGDAAGILENVHQQLLPGQQYSESSLTKYIKDKRYLIVIDDVDNIEEEQWDIITSAFEGNGEGSRIVVTTTFRPTANRRSDGIGCVYKMRTLGMRDSMTIALQGRCAAELMQGSETLLKKCGGLPLALVSVARQLSSEDEPTGKFCSELCTKLGSYLEREDGEPNFARLRDVLMDNYTSLSDLTVRTCLLYLGIFPIDRPLRKNVIIRRWLAEGYARSEDITLSEQSVANGNFKTLIDRNIVQPVKISKNAEVKMCKTHGIMHEFLLHRSICERFIMCPHAPRDKIVRHVFVHGDVSNYTNSTATFDMDLSRVRSLTVCGSGGDAISDFGKYKLIRVLDLEECTDMKDSHLKKICKLWNLRYLSLSHNITMLPKEIAKLKLLETLALSKTLVTVLPVEIIGLPCLTSLIGKFRLSDQNWKSSGESDRLSKNKELEEVFRKSKLQSLAGFVTSGVHVQGFLQLMVHMKNLRKVKIWCESMGDSGDFSDLNNDLVKAIRQYTRSPIDAGNVRSMSIDFEGLPQGSLHALQDLCNNSMSLHETYYLSSLKLHGDLSTSHGFVAILSSLTDVCLSSTTMARDLLIALSAMPFLLYLTLIADEIEGFIIKAGAFRCLRRLRLVVQRENPTLPEIEDEALPELVSLQVPCKHLPGPSGIKIRQLRKLQEIELHPEVSETARQEWESAASNHPNRPNVLPFISVDDVVGDEPIRISVASPKESGHEEVVIQEQLAAVAPPPPSMEHMPISTCNNSGISHEMDHSTDQDAMKYTTDPDEAALKTSIDEQVLLEEPLEDTREQARDENSAIQSRSTCILGSTSNHSGHKRESNDLREREPKGRPVVMEGSTYTKARHAKEASKYSVLMLDQQTIYSLSELERSACSCHASVELLDASNGALELHANGDVNGDSR</sequence>
<evidence type="ECO:0000259" key="6">
    <source>
        <dbReference type="Pfam" id="PF23598"/>
    </source>
</evidence>
<feature type="domain" description="Disease resistance protein winged helix" evidence="5">
    <location>
        <begin position="436"/>
        <end position="507"/>
    </location>
</feature>
<dbReference type="InterPro" id="IPR002182">
    <property type="entry name" value="NB-ARC"/>
</dbReference>
<dbReference type="Pfam" id="PF23598">
    <property type="entry name" value="LRR_14"/>
    <property type="match status" value="1"/>
</dbReference>
<dbReference type="InterPro" id="IPR036388">
    <property type="entry name" value="WH-like_DNA-bd_sf"/>
</dbReference>
<evidence type="ECO:0008006" key="9">
    <source>
        <dbReference type="Google" id="ProtNLM"/>
    </source>
</evidence>
<dbReference type="SUPFAM" id="SSF52058">
    <property type="entry name" value="L domain-like"/>
    <property type="match status" value="1"/>
</dbReference>
<feature type="compositionally biased region" description="Basic and acidic residues" evidence="3">
    <location>
        <begin position="1032"/>
        <end position="1041"/>
    </location>
</feature>
<dbReference type="Gene3D" id="3.80.10.10">
    <property type="entry name" value="Ribonuclease Inhibitor"/>
    <property type="match status" value="1"/>
</dbReference>
<feature type="domain" description="Disease resistance R13L4/SHOC-2-like LRR" evidence="6">
    <location>
        <begin position="555"/>
        <end position="932"/>
    </location>
</feature>
<feature type="compositionally biased region" description="Low complexity" evidence="3">
    <location>
        <begin position="156"/>
        <end position="165"/>
    </location>
</feature>
<feature type="compositionally biased region" description="Polar residues" evidence="3">
    <location>
        <begin position="1042"/>
        <end position="1058"/>
    </location>
</feature>
<dbReference type="PANTHER" id="PTHR23155:SF983">
    <property type="entry name" value="NB-ARC DOMAIN CONTAINING PROTEIN, EXPRESSED"/>
    <property type="match status" value="1"/>
</dbReference>
<feature type="compositionally biased region" description="Basic and acidic residues" evidence="3">
    <location>
        <begin position="1062"/>
        <end position="1075"/>
    </location>
</feature>
<protein>
    <recommendedName>
        <fullName evidence="9">NB-ARC domain-containing protein</fullName>
    </recommendedName>
</protein>
<dbReference type="InterPro" id="IPR027417">
    <property type="entry name" value="P-loop_NTPase"/>
</dbReference>
<reference evidence="7 8" key="1">
    <citation type="submission" date="2024-02" db="EMBL/GenBank/DDBJ databases">
        <title>High-quality chromosome-scale genome assembly of Pensacola bahiagrass (Paspalum notatum Flugge var. saurae).</title>
        <authorList>
            <person name="Vega J.M."/>
            <person name="Podio M."/>
            <person name="Orjuela J."/>
            <person name="Siena L.A."/>
            <person name="Pessino S.C."/>
            <person name="Combes M.C."/>
            <person name="Mariac C."/>
            <person name="Albertini E."/>
            <person name="Pupilli F."/>
            <person name="Ortiz J.P.A."/>
            <person name="Leblanc O."/>
        </authorList>
    </citation>
    <scope>NUCLEOTIDE SEQUENCE [LARGE SCALE GENOMIC DNA]</scope>
    <source>
        <strain evidence="7">R1</strain>
        <tissue evidence="7">Leaf</tissue>
    </source>
</reference>
<gene>
    <name evidence="7" type="ORF">U9M48_030505</name>
</gene>